<dbReference type="Gene3D" id="3.40.50.300">
    <property type="entry name" value="P-loop containing nucleotide triphosphate hydrolases"/>
    <property type="match status" value="2"/>
</dbReference>
<protein>
    <recommendedName>
        <fullName evidence="3">Sulfotransferase</fullName>
        <ecNumber evidence="3">2.8.2.-</ecNumber>
    </recommendedName>
</protein>
<dbReference type="InterPro" id="IPR000863">
    <property type="entry name" value="Sulfotransferase_dom"/>
</dbReference>
<dbReference type="SUPFAM" id="SSF52540">
    <property type="entry name" value="P-loop containing nucleoside triphosphate hydrolases"/>
    <property type="match status" value="1"/>
</dbReference>
<keyword evidence="6" id="KW-1185">Reference proteome</keyword>
<dbReference type="AlphaFoldDB" id="A0A7J6FXV8"/>
<proteinExistence type="inferred from homology"/>
<name>A0A7J6FXV8_CANSA</name>
<evidence type="ECO:0000256" key="1">
    <source>
        <dbReference type="ARBA" id="ARBA00005771"/>
    </source>
</evidence>
<comment type="caution">
    <text evidence="5">The sequence shown here is derived from an EMBL/GenBank/DDBJ whole genome shotgun (WGS) entry which is preliminary data.</text>
</comment>
<gene>
    <name evidence="5" type="ORF">G4B88_022182</name>
</gene>
<evidence type="ECO:0000256" key="2">
    <source>
        <dbReference type="ARBA" id="ARBA00022679"/>
    </source>
</evidence>
<dbReference type="GO" id="GO:0008146">
    <property type="term" value="F:sulfotransferase activity"/>
    <property type="evidence" value="ECO:0007669"/>
    <property type="project" value="InterPro"/>
</dbReference>
<evidence type="ECO:0000256" key="3">
    <source>
        <dbReference type="RuleBase" id="RU361155"/>
    </source>
</evidence>
<organism evidence="5 6">
    <name type="scientific">Cannabis sativa</name>
    <name type="common">Hemp</name>
    <name type="synonym">Marijuana</name>
    <dbReference type="NCBI Taxonomy" id="3483"/>
    <lineage>
        <taxon>Eukaryota</taxon>
        <taxon>Viridiplantae</taxon>
        <taxon>Streptophyta</taxon>
        <taxon>Embryophyta</taxon>
        <taxon>Tracheophyta</taxon>
        <taxon>Spermatophyta</taxon>
        <taxon>Magnoliopsida</taxon>
        <taxon>eudicotyledons</taxon>
        <taxon>Gunneridae</taxon>
        <taxon>Pentapetalae</taxon>
        <taxon>rosids</taxon>
        <taxon>fabids</taxon>
        <taxon>Rosales</taxon>
        <taxon>Cannabaceae</taxon>
        <taxon>Cannabis</taxon>
    </lineage>
</organism>
<dbReference type="Pfam" id="PF00685">
    <property type="entry name" value="Sulfotransfer_1"/>
    <property type="match status" value="1"/>
</dbReference>
<evidence type="ECO:0000313" key="5">
    <source>
        <dbReference type="EMBL" id="KAF4375535.1"/>
    </source>
</evidence>
<dbReference type="Proteomes" id="UP000583929">
    <property type="component" value="Unassembled WGS sequence"/>
</dbReference>
<dbReference type="PANTHER" id="PTHR11783">
    <property type="entry name" value="SULFOTRANSFERASE SULT"/>
    <property type="match status" value="1"/>
</dbReference>
<keyword evidence="2 3" id="KW-0808">Transferase</keyword>
<dbReference type="EMBL" id="JAATIQ010000162">
    <property type="protein sequence ID" value="KAF4375535.1"/>
    <property type="molecule type" value="Genomic_DNA"/>
</dbReference>
<reference evidence="5 6" key="1">
    <citation type="journal article" date="2020" name="bioRxiv">
        <title>Sequence and annotation of 42 cannabis genomes reveals extensive copy number variation in cannabinoid synthesis and pathogen resistance genes.</title>
        <authorList>
            <person name="Mckernan K.J."/>
            <person name="Helbert Y."/>
            <person name="Kane L.T."/>
            <person name="Ebling H."/>
            <person name="Zhang L."/>
            <person name="Liu B."/>
            <person name="Eaton Z."/>
            <person name="Mclaughlin S."/>
            <person name="Kingan S."/>
            <person name="Baybayan P."/>
            <person name="Concepcion G."/>
            <person name="Jordan M."/>
            <person name="Riva A."/>
            <person name="Barbazuk W."/>
            <person name="Harkins T."/>
        </authorList>
    </citation>
    <scope>NUCLEOTIDE SEQUENCE [LARGE SCALE GENOMIC DNA]</scope>
    <source>
        <strain evidence="6">cv. Jamaican Lion 4</strain>
        <tissue evidence="5">Leaf</tissue>
    </source>
</reference>
<feature type="domain" description="Sulfotransferase" evidence="4">
    <location>
        <begin position="57"/>
        <end position="108"/>
    </location>
</feature>
<evidence type="ECO:0000259" key="4">
    <source>
        <dbReference type="Pfam" id="PF00685"/>
    </source>
</evidence>
<accession>A0A7J6FXV8</accession>
<dbReference type="EC" id="2.8.2.-" evidence="3"/>
<comment type="similarity">
    <text evidence="1 3">Belongs to the sulfotransferase 1 family.</text>
</comment>
<dbReference type="InterPro" id="IPR027417">
    <property type="entry name" value="P-loop_NTPase"/>
</dbReference>
<sequence length="189" mass="21895">MKNNEEDNDEILAKLEKAKDPLRGFWTYDIFLKGIISFQTQFVVRNDDIVLASCPKSDVFVSNWHFNHKFLEDNVGLSHLEETFDLFCNGIHIAGPFWDHILGFWKANAEFLGFPFSAEVENNRVVPQEIQELCSFDNLKNLEGRHYGGLHELSNIHSLGRVKLEILDQLFNTSNGAWKETHSRKVWTI</sequence>
<evidence type="ECO:0000313" key="6">
    <source>
        <dbReference type="Proteomes" id="UP000583929"/>
    </source>
</evidence>